<dbReference type="InterPro" id="IPR010035">
    <property type="entry name" value="Thi_S"/>
</dbReference>
<dbReference type="SUPFAM" id="SSF54285">
    <property type="entry name" value="MoaD/ThiS"/>
    <property type="match status" value="1"/>
</dbReference>
<dbReference type="Proteomes" id="UP000069632">
    <property type="component" value="Unassembled WGS sequence"/>
</dbReference>
<dbReference type="OrthoDB" id="9805935at2"/>
<dbReference type="Gene3D" id="3.10.20.30">
    <property type="match status" value="1"/>
</dbReference>
<dbReference type="NCBIfam" id="TIGR01683">
    <property type="entry name" value="thiS"/>
    <property type="match status" value="1"/>
</dbReference>
<dbReference type="InterPro" id="IPR003749">
    <property type="entry name" value="ThiS/MoaD-like"/>
</dbReference>
<evidence type="ECO:0000313" key="1">
    <source>
        <dbReference type="EMBL" id="CZE47612.1"/>
    </source>
</evidence>
<protein>
    <submittedName>
        <fullName evidence="1">Thiamine biosynthesis protein ThiS</fullName>
    </submittedName>
</protein>
<gene>
    <name evidence="1" type="primary">thiS</name>
    <name evidence="1" type="ORF">ERS672216_00982</name>
</gene>
<sequence>MKIKINGEFAEVSEGLSVFEYLEQNGFCLDRVAVEKDGEILSKTLWKATNLSDGKSYEIVEFVGGG</sequence>
<dbReference type="Pfam" id="PF02597">
    <property type="entry name" value="ThiS"/>
    <property type="match status" value="1"/>
</dbReference>
<dbReference type="AlphaFoldDB" id="A0A128EJZ1"/>
<proteinExistence type="predicted"/>
<organism evidence="1 2">
    <name type="scientific">Campylobacter geochelonis</name>
    <dbReference type="NCBI Taxonomy" id="1780362"/>
    <lineage>
        <taxon>Bacteria</taxon>
        <taxon>Pseudomonadati</taxon>
        <taxon>Campylobacterota</taxon>
        <taxon>Epsilonproteobacteria</taxon>
        <taxon>Campylobacterales</taxon>
        <taxon>Campylobacteraceae</taxon>
        <taxon>Campylobacter</taxon>
    </lineage>
</organism>
<dbReference type="EMBL" id="FIZP01000003">
    <property type="protein sequence ID" value="CZE47612.1"/>
    <property type="molecule type" value="Genomic_DNA"/>
</dbReference>
<dbReference type="CDD" id="cd00565">
    <property type="entry name" value="Ubl_ThiS"/>
    <property type="match status" value="1"/>
</dbReference>
<dbReference type="InterPro" id="IPR012675">
    <property type="entry name" value="Beta-grasp_dom_sf"/>
</dbReference>
<dbReference type="RefSeq" id="WP_075494720.1">
    <property type="nucleotide sequence ID" value="NZ_CP053844.1"/>
</dbReference>
<dbReference type="InterPro" id="IPR016155">
    <property type="entry name" value="Mopterin_synth/thiamin_S_b"/>
</dbReference>
<dbReference type="PANTHER" id="PTHR34472:SF1">
    <property type="entry name" value="SULFUR CARRIER PROTEIN THIS"/>
    <property type="match status" value="1"/>
</dbReference>
<accession>A0A128EJZ1</accession>
<name>A0A128EJZ1_9BACT</name>
<keyword evidence="2" id="KW-1185">Reference proteome</keyword>
<dbReference type="PANTHER" id="PTHR34472">
    <property type="entry name" value="SULFUR CARRIER PROTEIN THIS"/>
    <property type="match status" value="1"/>
</dbReference>
<evidence type="ECO:0000313" key="2">
    <source>
        <dbReference type="Proteomes" id="UP000069632"/>
    </source>
</evidence>
<reference evidence="1 2" key="1">
    <citation type="submission" date="2016-02" db="EMBL/GenBank/DDBJ databases">
        <authorList>
            <consortium name="Pathogen Informatics"/>
        </authorList>
    </citation>
    <scope>NUCLEOTIDE SEQUENCE [LARGE SCALE GENOMIC DNA]</scope>
    <source>
        <strain evidence="1 2">RC20</strain>
    </source>
</reference>